<dbReference type="Proteomes" id="UP000250266">
    <property type="component" value="Unassembled WGS sequence"/>
</dbReference>
<reference evidence="1 2" key="1">
    <citation type="journal article" date="2016" name="Nat. Commun.">
        <title>Ectomycorrhizal ecology is imprinted in the genome of the dominant symbiotic fungus Cenococcum geophilum.</title>
        <authorList>
            <consortium name="DOE Joint Genome Institute"/>
            <person name="Peter M."/>
            <person name="Kohler A."/>
            <person name="Ohm R.A."/>
            <person name="Kuo A."/>
            <person name="Krutzmann J."/>
            <person name="Morin E."/>
            <person name="Arend M."/>
            <person name="Barry K.W."/>
            <person name="Binder M."/>
            <person name="Choi C."/>
            <person name="Clum A."/>
            <person name="Copeland A."/>
            <person name="Grisel N."/>
            <person name="Haridas S."/>
            <person name="Kipfer T."/>
            <person name="LaButti K."/>
            <person name="Lindquist E."/>
            <person name="Lipzen A."/>
            <person name="Maire R."/>
            <person name="Meier B."/>
            <person name="Mihaltcheva S."/>
            <person name="Molinier V."/>
            <person name="Murat C."/>
            <person name="Poggeler S."/>
            <person name="Quandt C.A."/>
            <person name="Sperisen C."/>
            <person name="Tritt A."/>
            <person name="Tisserant E."/>
            <person name="Crous P.W."/>
            <person name="Henrissat B."/>
            <person name="Nehls U."/>
            <person name="Egli S."/>
            <person name="Spatafora J.W."/>
            <person name="Grigoriev I.V."/>
            <person name="Martin F.M."/>
        </authorList>
    </citation>
    <scope>NUCLEOTIDE SEQUENCE [LARGE SCALE GENOMIC DNA]</scope>
    <source>
        <strain evidence="1 2">CBS 459.81</strain>
    </source>
</reference>
<feature type="non-terminal residue" evidence="1">
    <location>
        <position position="1"/>
    </location>
</feature>
<sequence length="63" mass="7428">ISVYRLYLNPLRQFPGETFAALSKWHRYNLARVGQTNHYLSRQHRKYDDIVRVGPNEISVADP</sequence>
<evidence type="ECO:0000313" key="2">
    <source>
        <dbReference type="Proteomes" id="UP000250266"/>
    </source>
</evidence>
<dbReference type="EMBL" id="KV744861">
    <property type="protein sequence ID" value="OCK83442.1"/>
    <property type="molecule type" value="Genomic_DNA"/>
</dbReference>
<keyword evidence="2" id="KW-1185">Reference proteome</keyword>
<evidence type="ECO:0000313" key="1">
    <source>
        <dbReference type="EMBL" id="OCK83442.1"/>
    </source>
</evidence>
<organism evidence="1 2">
    <name type="scientific">Lepidopterella palustris CBS 459.81</name>
    <dbReference type="NCBI Taxonomy" id="1314670"/>
    <lineage>
        <taxon>Eukaryota</taxon>
        <taxon>Fungi</taxon>
        <taxon>Dikarya</taxon>
        <taxon>Ascomycota</taxon>
        <taxon>Pezizomycotina</taxon>
        <taxon>Dothideomycetes</taxon>
        <taxon>Pleosporomycetidae</taxon>
        <taxon>Mytilinidiales</taxon>
        <taxon>Argynnaceae</taxon>
        <taxon>Lepidopterella</taxon>
    </lineage>
</organism>
<name>A0A8E2EGA1_9PEZI</name>
<proteinExistence type="predicted"/>
<gene>
    <name evidence="1" type="ORF">K432DRAFT_291045</name>
</gene>
<protein>
    <submittedName>
        <fullName evidence="1">Uncharacterized protein</fullName>
    </submittedName>
</protein>
<dbReference type="OrthoDB" id="3796526at2759"/>
<dbReference type="AlphaFoldDB" id="A0A8E2EGA1"/>
<accession>A0A8E2EGA1</accession>